<dbReference type="EMBL" id="SPHZ02000012">
    <property type="protein sequence ID" value="KAF0887950.1"/>
    <property type="molecule type" value="Genomic_DNA"/>
</dbReference>
<proteinExistence type="predicted"/>
<evidence type="ECO:0000313" key="3">
    <source>
        <dbReference type="Proteomes" id="UP000479710"/>
    </source>
</evidence>
<accession>A0A6G1BJ38</accession>
<dbReference type="Proteomes" id="UP000479710">
    <property type="component" value="Unassembled WGS sequence"/>
</dbReference>
<keyword evidence="3" id="KW-1185">Reference proteome</keyword>
<feature type="region of interest" description="Disordered" evidence="1">
    <location>
        <begin position="1"/>
        <end position="102"/>
    </location>
</feature>
<sequence length="156" mass="16939">SSTPPTCAKASRTSSPRTSSPTSPRRSSWRRTPGTTPMMAARTTLSSRRAPGTSMAPTKPASPAARTFPPAWTGGPTAPWCHPSPRAQHADHHQGSQQRTGGSPWWKFELVSKITTLELTSIYASKHINYLSSSGLQNVREINLCIMKPFMSGFDC</sequence>
<comment type="caution">
    <text evidence="2">The sequence shown here is derived from an EMBL/GenBank/DDBJ whole genome shotgun (WGS) entry which is preliminary data.</text>
</comment>
<reference evidence="2 3" key="1">
    <citation type="submission" date="2019-11" db="EMBL/GenBank/DDBJ databases">
        <title>Whole genome sequence of Oryza granulata.</title>
        <authorList>
            <person name="Li W."/>
        </authorList>
    </citation>
    <scope>NUCLEOTIDE SEQUENCE [LARGE SCALE GENOMIC DNA]</scope>
    <source>
        <strain evidence="3">cv. Menghai</strain>
        <tissue evidence="2">Leaf</tissue>
    </source>
</reference>
<feature type="compositionally biased region" description="Low complexity" evidence="1">
    <location>
        <begin position="11"/>
        <end position="37"/>
    </location>
</feature>
<feature type="non-terminal residue" evidence="2">
    <location>
        <position position="156"/>
    </location>
</feature>
<name>A0A6G1BJ38_9ORYZ</name>
<protein>
    <submittedName>
        <fullName evidence="2">Uncharacterized protein</fullName>
    </submittedName>
</protein>
<evidence type="ECO:0000256" key="1">
    <source>
        <dbReference type="SAM" id="MobiDB-lite"/>
    </source>
</evidence>
<feature type="non-terminal residue" evidence="2">
    <location>
        <position position="1"/>
    </location>
</feature>
<dbReference type="AlphaFoldDB" id="A0A6G1BJ38"/>
<organism evidence="2 3">
    <name type="scientific">Oryza meyeriana var. granulata</name>
    <dbReference type="NCBI Taxonomy" id="110450"/>
    <lineage>
        <taxon>Eukaryota</taxon>
        <taxon>Viridiplantae</taxon>
        <taxon>Streptophyta</taxon>
        <taxon>Embryophyta</taxon>
        <taxon>Tracheophyta</taxon>
        <taxon>Spermatophyta</taxon>
        <taxon>Magnoliopsida</taxon>
        <taxon>Liliopsida</taxon>
        <taxon>Poales</taxon>
        <taxon>Poaceae</taxon>
        <taxon>BOP clade</taxon>
        <taxon>Oryzoideae</taxon>
        <taxon>Oryzeae</taxon>
        <taxon>Oryzinae</taxon>
        <taxon>Oryza</taxon>
        <taxon>Oryza meyeriana</taxon>
    </lineage>
</organism>
<evidence type="ECO:0000313" key="2">
    <source>
        <dbReference type="EMBL" id="KAF0887950.1"/>
    </source>
</evidence>
<gene>
    <name evidence="2" type="ORF">E2562_005657</name>
</gene>